<dbReference type="InterPro" id="IPR001680">
    <property type="entry name" value="WD40_rpt"/>
</dbReference>
<dbReference type="STRING" id="5722.A2FSH3"/>
<feature type="region of interest" description="Disordered" evidence="2">
    <location>
        <begin position="575"/>
        <end position="602"/>
    </location>
</feature>
<dbReference type="SMART" id="SM00320">
    <property type="entry name" value="WD40"/>
    <property type="match status" value="7"/>
</dbReference>
<evidence type="ECO:0000313" key="3">
    <source>
        <dbReference type="EMBL" id="EAX92144.1"/>
    </source>
</evidence>
<accession>A2FSH3</accession>
<dbReference type="GO" id="GO:0007010">
    <property type="term" value="P:cytoskeleton organization"/>
    <property type="evidence" value="ECO:0000318"/>
    <property type="project" value="GO_Central"/>
</dbReference>
<dbReference type="VEuPathDB" id="TrichDB:TVAG_347270"/>
<dbReference type="GO" id="GO:0008360">
    <property type="term" value="P:regulation of cell shape"/>
    <property type="evidence" value="ECO:0000318"/>
    <property type="project" value="GO_Central"/>
</dbReference>
<evidence type="ECO:0000256" key="1">
    <source>
        <dbReference type="PROSITE-ProRule" id="PRU00221"/>
    </source>
</evidence>
<reference evidence="3" key="1">
    <citation type="submission" date="2006-10" db="EMBL/GenBank/DDBJ databases">
        <authorList>
            <person name="Amadeo P."/>
            <person name="Zhao Q."/>
            <person name="Wortman J."/>
            <person name="Fraser-Liggett C."/>
            <person name="Carlton J."/>
        </authorList>
    </citation>
    <scope>NUCLEOTIDE SEQUENCE</scope>
    <source>
        <strain evidence="3">G3</strain>
    </source>
</reference>
<dbReference type="GO" id="GO:0006357">
    <property type="term" value="P:regulation of transcription by RNA polymerase II"/>
    <property type="evidence" value="ECO:0000318"/>
    <property type="project" value="GO_Central"/>
</dbReference>
<feature type="compositionally biased region" description="Basic residues" evidence="2">
    <location>
        <begin position="731"/>
        <end position="743"/>
    </location>
</feature>
<keyword evidence="1" id="KW-0853">WD repeat</keyword>
<feature type="compositionally biased region" description="Basic and acidic residues" evidence="2">
    <location>
        <begin position="916"/>
        <end position="927"/>
    </location>
</feature>
<feature type="repeat" description="WD" evidence="1">
    <location>
        <begin position="287"/>
        <end position="324"/>
    </location>
</feature>
<dbReference type="InParanoid" id="A2FSH3"/>
<dbReference type="SUPFAM" id="SSF50978">
    <property type="entry name" value="WD40 repeat-like"/>
    <property type="match status" value="1"/>
</dbReference>
<feature type="compositionally biased region" description="Low complexity" evidence="2">
    <location>
        <begin position="1024"/>
        <end position="1035"/>
    </location>
</feature>
<keyword evidence="4" id="KW-1185">Reference proteome</keyword>
<dbReference type="InterPro" id="IPR036322">
    <property type="entry name" value="WD40_repeat_dom_sf"/>
</dbReference>
<feature type="compositionally biased region" description="Low complexity" evidence="2">
    <location>
        <begin position="1137"/>
        <end position="1148"/>
    </location>
</feature>
<reference evidence="3" key="2">
    <citation type="journal article" date="2007" name="Science">
        <title>Draft genome sequence of the sexually transmitted pathogen Trichomonas vaginalis.</title>
        <authorList>
            <person name="Carlton J.M."/>
            <person name="Hirt R.P."/>
            <person name="Silva J.C."/>
            <person name="Delcher A.L."/>
            <person name="Schatz M."/>
            <person name="Zhao Q."/>
            <person name="Wortman J.R."/>
            <person name="Bidwell S.L."/>
            <person name="Alsmark U.C.M."/>
            <person name="Besteiro S."/>
            <person name="Sicheritz-Ponten T."/>
            <person name="Noel C.J."/>
            <person name="Dacks J.B."/>
            <person name="Foster P.G."/>
            <person name="Simillion C."/>
            <person name="Van de Peer Y."/>
            <person name="Miranda-Saavedra D."/>
            <person name="Barton G.J."/>
            <person name="Westrop G.D."/>
            <person name="Mueller S."/>
            <person name="Dessi D."/>
            <person name="Fiori P.L."/>
            <person name="Ren Q."/>
            <person name="Paulsen I."/>
            <person name="Zhang H."/>
            <person name="Bastida-Corcuera F.D."/>
            <person name="Simoes-Barbosa A."/>
            <person name="Brown M.T."/>
            <person name="Hayes R.D."/>
            <person name="Mukherjee M."/>
            <person name="Okumura C.Y."/>
            <person name="Schneider R."/>
            <person name="Smith A.J."/>
            <person name="Vanacova S."/>
            <person name="Villalvazo M."/>
            <person name="Haas B.J."/>
            <person name="Pertea M."/>
            <person name="Feldblyum T.V."/>
            <person name="Utterback T.R."/>
            <person name="Shu C.L."/>
            <person name="Osoegawa K."/>
            <person name="de Jong P.J."/>
            <person name="Hrdy I."/>
            <person name="Horvathova L."/>
            <person name="Zubacova Z."/>
            <person name="Dolezal P."/>
            <person name="Malik S.B."/>
            <person name="Logsdon J.M. Jr."/>
            <person name="Henze K."/>
            <person name="Gupta A."/>
            <person name="Wang C.C."/>
            <person name="Dunne R.L."/>
            <person name="Upcroft J.A."/>
            <person name="Upcroft P."/>
            <person name="White O."/>
            <person name="Salzberg S.L."/>
            <person name="Tang P."/>
            <person name="Chiu C.-H."/>
            <person name="Lee Y.-S."/>
            <person name="Embley T.M."/>
            <person name="Coombs G.H."/>
            <person name="Mottram J.C."/>
            <person name="Tachezy J."/>
            <person name="Fraser-Liggett C.M."/>
            <person name="Johnson P.J."/>
        </authorList>
    </citation>
    <scope>NUCLEOTIDE SEQUENCE [LARGE SCALE GENOMIC DNA]</scope>
    <source>
        <strain evidence="3">G3</strain>
    </source>
</reference>
<dbReference type="KEGG" id="tva:4749854"/>
<organism evidence="3 4">
    <name type="scientific">Trichomonas vaginalis (strain ATCC PRA-98 / G3)</name>
    <dbReference type="NCBI Taxonomy" id="412133"/>
    <lineage>
        <taxon>Eukaryota</taxon>
        <taxon>Metamonada</taxon>
        <taxon>Parabasalia</taxon>
        <taxon>Trichomonadida</taxon>
        <taxon>Trichomonadidae</taxon>
        <taxon>Trichomonas</taxon>
    </lineage>
</organism>
<dbReference type="PANTHER" id="PTHR16266">
    <property type="entry name" value="WD REPEAT DOMAIN 9"/>
    <property type="match status" value="1"/>
</dbReference>
<dbReference type="PROSITE" id="PS50082">
    <property type="entry name" value="WD_REPEATS_2"/>
    <property type="match status" value="2"/>
</dbReference>
<feature type="compositionally biased region" description="Basic and acidic residues" evidence="2">
    <location>
        <begin position="846"/>
        <end position="867"/>
    </location>
</feature>
<feature type="compositionally biased region" description="Acidic residues" evidence="2">
    <location>
        <begin position="716"/>
        <end position="726"/>
    </location>
</feature>
<feature type="compositionally biased region" description="Basic and acidic residues" evidence="2">
    <location>
        <begin position="782"/>
        <end position="793"/>
    </location>
</feature>
<gene>
    <name evidence="3" type="ORF">TVAG_347270</name>
</gene>
<dbReference type="GO" id="GO:0005634">
    <property type="term" value="C:nucleus"/>
    <property type="evidence" value="ECO:0000318"/>
    <property type="project" value="GO_Central"/>
</dbReference>
<feature type="compositionally biased region" description="Acidic residues" evidence="2">
    <location>
        <begin position="749"/>
        <end position="759"/>
    </location>
</feature>
<dbReference type="OrthoDB" id="10265743at2759"/>
<dbReference type="InterPro" id="IPR052060">
    <property type="entry name" value="Bromo_WD_repeat"/>
</dbReference>
<feature type="compositionally biased region" description="Acidic residues" evidence="2">
    <location>
        <begin position="654"/>
        <end position="682"/>
    </location>
</feature>
<dbReference type="SMR" id="A2FSH3"/>
<dbReference type="Proteomes" id="UP000001542">
    <property type="component" value="Unassembled WGS sequence"/>
</dbReference>
<dbReference type="Pfam" id="PF00400">
    <property type="entry name" value="WD40"/>
    <property type="match status" value="4"/>
</dbReference>
<feature type="region of interest" description="Disordered" evidence="2">
    <location>
        <begin position="647"/>
        <end position="1154"/>
    </location>
</feature>
<protein>
    <submittedName>
        <fullName evidence="3">Uncharacterized protein</fullName>
    </submittedName>
</protein>
<dbReference type="PANTHER" id="PTHR16266:SF17">
    <property type="entry name" value="BRWD3"/>
    <property type="match status" value="1"/>
</dbReference>
<dbReference type="OMA" id="VENDIWG"/>
<dbReference type="VEuPathDB" id="TrichDB:TVAGG3_0714950"/>
<dbReference type="EMBL" id="DS113986">
    <property type="protein sequence ID" value="EAX92144.1"/>
    <property type="molecule type" value="Genomic_DNA"/>
</dbReference>
<dbReference type="RefSeq" id="XP_001305074.1">
    <property type="nucleotide sequence ID" value="XM_001305073.1"/>
</dbReference>
<dbReference type="Gene3D" id="2.130.10.10">
    <property type="entry name" value="YVTN repeat-like/Quinoprotein amine dehydrogenase"/>
    <property type="match status" value="2"/>
</dbReference>
<evidence type="ECO:0000313" key="4">
    <source>
        <dbReference type="Proteomes" id="UP000001542"/>
    </source>
</evidence>
<feature type="compositionally biased region" description="Basic and acidic residues" evidence="2">
    <location>
        <begin position="1124"/>
        <end position="1134"/>
    </location>
</feature>
<feature type="repeat" description="WD" evidence="1">
    <location>
        <begin position="118"/>
        <end position="159"/>
    </location>
</feature>
<proteinExistence type="predicted"/>
<dbReference type="eggNOG" id="KOG0644">
    <property type="taxonomic scope" value="Eukaryota"/>
</dbReference>
<sequence length="1421" mass="162612">MSDEVENELTFLIAKFLKLKFPEIADSFIQKCEEKKQFPSRIFAKNPTFEELDKDILYGMPNDQLLQLIKRSIPNSNFPSILASKKIEIKPINQIDSLMYQLGSPVEQLYKFNPSHRISGHFDSCFCIAIDRSSSILVTGADDFVLKVWKLPEITLLKSYVKLHTKEITEVIIHPLNTMFASSSYDGLINIISLSESKIIQTIENRTGVIQIKFSPCGNYLAAACLGRSVKIFKFDGNNFSEYLVFDKMESDPDWLSFSPGGQFLAVSGDNGLIYVIHITMKLVTRLEGHSKNVVYIAFSRNSPMNIISLASEERSVKLWTVENDIWGSTKTLSSKLPGGNRRKLIGCCWNADDTRVVAISPSNLYAWDSSSMKTISICQHETFLEYNNFLAANPVFPNIVFVGTTTGNCSLWDIESGKIIAGHALEIAGRINCVVWSNDGLSAYTVDDMGGITKFSCANDGVFKTTEMFFAEEIFEGVEPSDLIVDQNNVPLDPQPSLKLNLKKIKLAEQKTDEFIELLEKNLTQIWRKNGILPLKELKLRMKVDNKLNEEEDNLSDDNVQITSSADRQIFDLENKEGLTKRQTNAKVENSSNSDSEEEDLDDYTLNMDYINRPPQKIDKNYKSEPKSDRIERIYEMEASEDLDDFQRKDFLSEEYDSEDVDYDNSEMDDFIVDDNDMSEDHDDRTDSNSESDDISDSYQRPAKKKVLKKNLPEISDENDELSDETDQKSKKKTKKATKTNKKKESSELEDSDFEDVEEPPKQKKKLSKHDSESDLESEDEKSSKKSKKDSSDLEFSEEEKPKHKKQAKKLVKAEESELESDFEEPKKKSKKLKQESSDLEDSDFEKPEKKSKDNNEPKEINKSQIEDPDFNEEEEPKKKSKRKTKKSKEDDYNPTKNDKLSDFEDLENDDFQNSEEKKAEVEESPRRRRRHRSHHENEPETQETQETPQDTANETPKRRRHRHKSTQEATEESVPPESAEQSQTKSHRRHHHEETPEQSVAESPKRSRKHHKHESADDDIDFSLSISSSPKSSKNPTDEIKKSKLTQNISDKDLKDTDDELEEETNKKIPKSKSKKESSDLSLSEEEPTQSKSKPKGKRLTQATDEELNHESSLEATPVKKATIEIPRKSDDTSDFTLSSASSLSSDSEDSHQNIPNWMITTRNNDPFIFPQQGMRFVLLKLPFERYKKSYQQEFTPPYVLKKTLGNVEAGIITDIVFRPNELHFGVSLDAGTRCMLSLPMPNSPGYLVPEDSFKASQKVTIKTGQTLIFRKNGQRMTGIVESVDDSGKNDRFESIGVVVEGRFNKISPWDVMNVRHQVTEQQKQMQALLTDYKNLSGKYQSLSNLSNYKKQTKMGPMSTKIIIQRIINNWYLTIDMLKRDTSALIDIANNSLSTEESGHFNEDVNAIFQKIKQLFKHR</sequence>
<dbReference type="PROSITE" id="PS50294">
    <property type="entry name" value="WD_REPEATS_REGION"/>
    <property type="match status" value="1"/>
</dbReference>
<feature type="compositionally biased region" description="Acidic residues" evidence="2">
    <location>
        <begin position="905"/>
        <end position="915"/>
    </location>
</feature>
<name>A2FSH3_TRIV3</name>
<feature type="compositionally biased region" description="Basic and acidic residues" evidence="2">
    <location>
        <begin position="889"/>
        <end position="904"/>
    </location>
</feature>
<dbReference type="InterPro" id="IPR015943">
    <property type="entry name" value="WD40/YVTN_repeat-like_dom_sf"/>
</dbReference>
<evidence type="ECO:0000256" key="2">
    <source>
        <dbReference type="SAM" id="MobiDB-lite"/>
    </source>
</evidence>